<dbReference type="PRINTS" id="PR00344">
    <property type="entry name" value="BCTRLSENSOR"/>
</dbReference>
<feature type="domain" description="Histidine kinase" evidence="8">
    <location>
        <begin position="516"/>
        <end position="726"/>
    </location>
</feature>
<dbReference type="Gene3D" id="1.10.287.130">
    <property type="match status" value="1"/>
</dbReference>
<dbReference type="Gene3D" id="3.30.450.20">
    <property type="entry name" value="PAS domain"/>
    <property type="match status" value="3"/>
</dbReference>
<dbReference type="Gene3D" id="3.40.50.2300">
    <property type="match status" value="1"/>
</dbReference>
<dbReference type="PANTHER" id="PTHR43711:SF31">
    <property type="entry name" value="HISTIDINE KINASE"/>
    <property type="match status" value="1"/>
</dbReference>
<dbReference type="SMART" id="SM00388">
    <property type="entry name" value="HisKA"/>
    <property type="match status" value="1"/>
</dbReference>
<evidence type="ECO:0000256" key="4">
    <source>
        <dbReference type="ARBA" id="ARBA00022679"/>
    </source>
</evidence>
<dbReference type="Pfam" id="PF13426">
    <property type="entry name" value="PAS_9"/>
    <property type="match status" value="1"/>
</dbReference>
<evidence type="ECO:0000256" key="7">
    <source>
        <dbReference type="PROSITE-ProRule" id="PRU00169"/>
    </source>
</evidence>
<dbReference type="InterPro" id="IPR035965">
    <property type="entry name" value="PAS-like_dom_sf"/>
</dbReference>
<keyword evidence="6" id="KW-0902">Two-component regulatory system</keyword>
<dbReference type="SUPFAM" id="SSF55874">
    <property type="entry name" value="ATPase domain of HSP90 chaperone/DNA topoisomerase II/histidine kinase"/>
    <property type="match status" value="1"/>
</dbReference>
<comment type="caution">
    <text evidence="10">The sequence shown here is derived from an EMBL/GenBank/DDBJ whole genome shotgun (WGS) entry which is preliminary data.</text>
</comment>
<comment type="catalytic activity">
    <reaction evidence="1">
        <text>ATP + protein L-histidine = ADP + protein N-phospho-L-histidine.</text>
        <dbReference type="EC" id="2.7.13.3"/>
    </reaction>
</comment>
<reference evidence="10" key="1">
    <citation type="submission" date="2020-08" db="EMBL/GenBank/DDBJ databases">
        <title>Genome public.</title>
        <authorList>
            <person name="Liu C."/>
            <person name="Sun Q."/>
        </authorList>
    </citation>
    <scope>NUCLEOTIDE SEQUENCE</scope>
    <source>
        <strain evidence="10">N12</strain>
    </source>
</reference>
<dbReference type="InterPro" id="IPR004358">
    <property type="entry name" value="Sig_transdc_His_kin-like_C"/>
</dbReference>
<evidence type="ECO:0000256" key="6">
    <source>
        <dbReference type="ARBA" id="ARBA00023012"/>
    </source>
</evidence>
<dbReference type="SUPFAM" id="SSF55785">
    <property type="entry name" value="PYP-like sensor domain (PAS domain)"/>
    <property type="match status" value="2"/>
</dbReference>
<dbReference type="Pfam" id="PF00072">
    <property type="entry name" value="Response_reg"/>
    <property type="match status" value="1"/>
</dbReference>
<evidence type="ECO:0000256" key="1">
    <source>
        <dbReference type="ARBA" id="ARBA00000085"/>
    </source>
</evidence>
<dbReference type="EMBL" id="JACRTF010000001">
    <property type="protein sequence ID" value="MBC8594685.1"/>
    <property type="molecule type" value="Genomic_DNA"/>
</dbReference>
<keyword evidence="11" id="KW-1185">Reference proteome</keyword>
<feature type="domain" description="Response regulatory" evidence="9">
    <location>
        <begin position="773"/>
        <end position="886"/>
    </location>
</feature>
<sequence>MKRILHDADNAERILKLTADTMILVSKEGLCVDVKTKSDLWFLQEDYLLGKDIFSLLPLHTRRKITPNFMHVLKEQKSISKNYKLELKGEVYYFKCIMYPYDDMVLCQYRDITARSNVKLQLERTNHELKEIQKAALIGQWKYNSEEGIFYYNGFTKIFCTDKPQSIPIDKYMDYIVEEDKEVFCQWLYKNEEEFNEDSIGYRIYYENTIFYLRIQTCLRELRPNGSVYLEGYIQNVTDIQRHRNDINILTHAINNAKECIFAAREDGSIIFANRQFKQNHQVPENQDLGKLKVYDLVGDLHSLEAWQRRYKQVKPGESADFIAYHPQKNNKEVLASQGTLYHVTSDEGESSYWSFTHDITERLRYESQIKRMNRIMDTIIEHLPAGIVVKDINNDFRYIYRNRESYNREIQVENAIGMNDFDFYPREIAEEKRMEDKEIVNTKKGKHFILEVRDKNSKQLILDKQKIMVESEDFSPIIISIEWDITQLELMKRELLASKEKAETSDNLKSAFLANMSHEIRTPLNAIVGFSRIIAESEDAEERKAYYEIVDANNERLLTLINEILDLSKIESGIVEFTYTPVRLEGLCKEIYEAHTFRTPPGVDLIFEPSDGSIIIESDKNRIFQVFSNLIGNAFKFTEKGSVSYGYHKNGNRILFHVTDTGTGIAPDKVGKVFERFMKLNNTAQGTGLGLSICKTILERLGGDITVSSILGKGTTFSFWLPDTSSHPETLIQKVTNDTSYQSNIESKKENINPSDVIPQPASANKKKQKSTILIAEDTDSNYDLLNAILGKTYDLVRARDGIEAVTLFNEVKPDLILMDIKMPNLDGLEATKIIRELSTDVPIIAQSAYAYEYDRNAAVNAGCTDFIPKPIAQDKLKVIIKKHLGI</sequence>
<gene>
    <name evidence="10" type="ORF">H8744_15855</name>
</gene>
<evidence type="ECO:0000256" key="5">
    <source>
        <dbReference type="ARBA" id="ARBA00022777"/>
    </source>
</evidence>
<dbReference type="PROSITE" id="PS50110">
    <property type="entry name" value="RESPONSE_REGULATORY"/>
    <property type="match status" value="1"/>
</dbReference>
<dbReference type="Proteomes" id="UP000651085">
    <property type="component" value="Unassembled WGS sequence"/>
</dbReference>
<dbReference type="InterPro" id="IPR005467">
    <property type="entry name" value="His_kinase_dom"/>
</dbReference>
<dbReference type="CDD" id="cd00082">
    <property type="entry name" value="HisKA"/>
    <property type="match status" value="1"/>
</dbReference>
<dbReference type="InterPro" id="IPR036890">
    <property type="entry name" value="HATPase_C_sf"/>
</dbReference>
<dbReference type="InterPro" id="IPR003661">
    <property type="entry name" value="HisK_dim/P_dom"/>
</dbReference>
<dbReference type="AlphaFoldDB" id="A0A926FAA9"/>
<dbReference type="SUPFAM" id="SSF52172">
    <property type="entry name" value="CheY-like"/>
    <property type="match status" value="1"/>
</dbReference>
<dbReference type="GO" id="GO:0000155">
    <property type="term" value="F:phosphorelay sensor kinase activity"/>
    <property type="evidence" value="ECO:0007669"/>
    <property type="project" value="InterPro"/>
</dbReference>
<dbReference type="InterPro" id="IPR050736">
    <property type="entry name" value="Sensor_HK_Regulatory"/>
</dbReference>
<keyword evidence="3 7" id="KW-0597">Phosphoprotein</keyword>
<evidence type="ECO:0000313" key="11">
    <source>
        <dbReference type="Proteomes" id="UP000651085"/>
    </source>
</evidence>
<dbReference type="CDD" id="cd17546">
    <property type="entry name" value="REC_hyHK_CKI1_RcsC-like"/>
    <property type="match status" value="1"/>
</dbReference>
<protein>
    <recommendedName>
        <fullName evidence="2">histidine kinase</fullName>
        <ecNumber evidence="2">2.7.13.3</ecNumber>
    </recommendedName>
</protein>
<evidence type="ECO:0000256" key="3">
    <source>
        <dbReference type="ARBA" id="ARBA00022553"/>
    </source>
</evidence>
<evidence type="ECO:0000259" key="9">
    <source>
        <dbReference type="PROSITE" id="PS50110"/>
    </source>
</evidence>
<dbReference type="Gene3D" id="3.30.565.10">
    <property type="entry name" value="Histidine kinase-like ATPase, C-terminal domain"/>
    <property type="match status" value="1"/>
</dbReference>
<dbReference type="SMART" id="SM00387">
    <property type="entry name" value="HATPase_c"/>
    <property type="match status" value="1"/>
</dbReference>
<keyword evidence="4" id="KW-0808">Transferase</keyword>
<dbReference type="InterPro" id="IPR036097">
    <property type="entry name" value="HisK_dim/P_sf"/>
</dbReference>
<dbReference type="EC" id="2.7.13.3" evidence="2"/>
<dbReference type="FunFam" id="3.30.565.10:FF:000006">
    <property type="entry name" value="Sensor histidine kinase WalK"/>
    <property type="match status" value="1"/>
</dbReference>
<dbReference type="PANTHER" id="PTHR43711">
    <property type="entry name" value="TWO-COMPONENT HISTIDINE KINASE"/>
    <property type="match status" value="1"/>
</dbReference>
<dbReference type="RefSeq" id="WP_262435776.1">
    <property type="nucleotide sequence ID" value="NZ_JACRTF010000001.1"/>
</dbReference>
<dbReference type="Pfam" id="PF00512">
    <property type="entry name" value="HisKA"/>
    <property type="match status" value="1"/>
</dbReference>
<dbReference type="SUPFAM" id="SSF47384">
    <property type="entry name" value="Homodimeric domain of signal transducing histidine kinase"/>
    <property type="match status" value="1"/>
</dbReference>
<dbReference type="PROSITE" id="PS50109">
    <property type="entry name" value="HIS_KIN"/>
    <property type="match status" value="1"/>
</dbReference>
<evidence type="ECO:0000256" key="2">
    <source>
        <dbReference type="ARBA" id="ARBA00012438"/>
    </source>
</evidence>
<dbReference type="InterPro" id="IPR011006">
    <property type="entry name" value="CheY-like_superfamily"/>
</dbReference>
<dbReference type="SMART" id="SM00448">
    <property type="entry name" value="REC"/>
    <property type="match status" value="1"/>
</dbReference>
<proteinExistence type="predicted"/>
<name>A0A926FAA9_9BACT</name>
<keyword evidence="5" id="KW-0418">Kinase</keyword>
<dbReference type="InterPro" id="IPR000014">
    <property type="entry name" value="PAS"/>
</dbReference>
<feature type="modified residue" description="4-aspartylphosphate" evidence="7">
    <location>
        <position position="821"/>
    </location>
</feature>
<organism evidence="10 11">
    <name type="scientific">Jilunia laotingensis</name>
    <dbReference type="NCBI Taxonomy" id="2763675"/>
    <lineage>
        <taxon>Bacteria</taxon>
        <taxon>Pseudomonadati</taxon>
        <taxon>Bacteroidota</taxon>
        <taxon>Bacteroidia</taxon>
        <taxon>Bacteroidales</taxon>
        <taxon>Bacteroidaceae</taxon>
        <taxon>Jilunia</taxon>
    </lineage>
</organism>
<evidence type="ECO:0000259" key="8">
    <source>
        <dbReference type="PROSITE" id="PS50109"/>
    </source>
</evidence>
<evidence type="ECO:0000313" key="10">
    <source>
        <dbReference type="EMBL" id="MBC8594685.1"/>
    </source>
</evidence>
<dbReference type="InterPro" id="IPR001789">
    <property type="entry name" value="Sig_transdc_resp-reg_receiver"/>
</dbReference>
<accession>A0A926FAA9</accession>
<dbReference type="Pfam" id="PF02518">
    <property type="entry name" value="HATPase_c"/>
    <property type="match status" value="1"/>
</dbReference>
<dbReference type="InterPro" id="IPR003594">
    <property type="entry name" value="HATPase_dom"/>
</dbReference>